<accession>A0A8S1E5C0</accession>
<proteinExistence type="predicted"/>
<feature type="region of interest" description="Disordered" evidence="2">
    <location>
        <begin position="1"/>
        <end position="83"/>
    </location>
</feature>
<evidence type="ECO:0000313" key="4">
    <source>
        <dbReference type="Proteomes" id="UP000494165"/>
    </source>
</evidence>
<keyword evidence="4" id="KW-1185">Reference proteome</keyword>
<dbReference type="EMBL" id="CADEPI010000830">
    <property type="protein sequence ID" value="CAB3388609.1"/>
    <property type="molecule type" value="Genomic_DNA"/>
</dbReference>
<keyword evidence="1" id="KW-0175">Coiled coil</keyword>
<sequence>MQQEADPNEGTEHRVVFDMNAPELQPLDMDYILKNSSNDNITPSETSTTNQTSESEEEEQPLQESPSKRRKFPDGESEADDEDLAEKVAALKRENATLVVAKVELTQQVIFLEEKKTRLIQENQSLREESDIQKRKVEQLRKASREDFKNQHLDSVRSLQKAIVEPGTRRYAGALYLDNKEKIKKQVSKHGWQAILLNNPDLPQKMESGARSSDNLMAIPDGEIDECYEESEGSFISCLRHVAISIFRVEYLLYFSYGGSKRTRRREATLTLPQPLKVAFLEIAKQIAGMDRYTWFERSKRAASSVLDVTRTAKRALADLITEHRTVFKADEDSLSSSESEDD</sequence>
<protein>
    <submittedName>
        <fullName evidence="3">Uncharacterized protein</fullName>
    </submittedName>
</protein>
<gene>
    <name evidence="3" type="ORF">CLODIP_2_CD14002</name>
</gene>
<organism evidence="3 4">
    <name type="scientific">Cloeon dipterum</name>
    <dbReference type="NCBI Taxonomy" id="197152"/>
    <lineage>
        <taxon>Eukaryota</taxon>
        <taxon>Metazoa</taxon>
        <taxon>Ecdysozoa</taxon>
        <taxon>Arthropoda</taxon>
        <taxon>Hexapoda</taxon>
        <taxon>Insecta</taxon>
        <taxon>Pterygota</taxon>
        <taxon>Palaeoptera</taxon>
        <taxon>Ephemeroptera</taxon>
        <taxon>Pisciforma</taxon>
        <taxon>Baetidae</taxon>
        <taxon>Cloeon</taxon>
    </lineage>
</organism>
<comment type="caution">
    <text evidence="3">The sequence shown here is derived from an EMBL/GenBank/DDBJ whole genome shotgun (WGS) entry which is preliminary data.</text>
</comment>
<evidence type="ECO:0000256" key="1">
    <source>
        <dbReference type="SAM" id="Coils"/>
    </source>
</evidence>
<dbReference type="Proteomes" id="UP000494165">
    <property type="component" value="Unassembled WGS sequence"/>
</dbReference>
<reference evidence="3 4" key="1">
    <citation type="submission" date="2020-04" db="EMBL/GenBank/DDBJ databases">
        <authorList>
            <person name="Alioto T."/>
            <person name="Alioto T."/>
            <person name="Gomez Garrido J."/>
        </authorList>
    </citation>
    <scope>NUCLEOTIDE SEQUENCE [LARGE SCALE GENOMIC DNA]</scope>
</reference>
<evidence type="ECO:0000313" key="3">
    <source>
        <dbReference type="EMBL" id="CAB3388609.1"/>
    </source>
</evidence>
<name>A0A8S1E5C0_9INSE</name>
<feature type="compositionally biased region" description="Low complexity" evidence="2">
    <location>
        <begin position="42"/>
        <end position="53"/>
    </location>
</feature>
<evidence type="ECO:0000256" key="2">
    <source>
        <dbReference type="SAM" id="MobiDB-lite"/>
    </source>
</evidence>
<dbReference type="AlphaFoldDB" id="A0A8S1E5C0"/>
<feature type="coiled-coil region" evidence="1">
    <location>
        <begin position="102"/>
        <end position="143"/>
    </location>
</feature>